<dbReference type="Pfam" id="PF19055">
    <property type="entry name" value="ABC2_membrane_7"/>
    <property type="match status" value="1"/>
</dbReference>
<evidence type="ECO:0000259" key="3">
    <source>
        <dbReference type="Pfam" id="PF19055"/>
    </source>
</evidence>
<keyword evidence="1" id="KW-0813">Transport</keyword>
<dbReference type="AlphaFoldDB" id="A0A453N8P5"/>
<sequence length="120" mass="13318">MLIGPARSLFMDEISNGLDSSTAFQIVNFLGQLVHILGGTAVISLLQPSPETYDLFDDVMLLSEGHVVYQGPKENVIEFFESLGFRCPQRKAIVDFLLELKIKSITGQGMVNLISTSLWR</sequence>
<dbReference type="EnsemblPlants" id="AET6Gv20277300.2">
    <property type="protein sequence ID" value="AET6Gv20277300.2"/>
    <property type="gene ID" value="AET6Gv20277300"/>
</dbReference>
<reference evidence="4" key="3">
    <citation type="journal article" date="2017" name="Nature">
        <title>Genome sequence of the progenitor of the wheat D genome Aegilops tauschii.</title>
        <authorList>
            <person name="Luo M.C."/>
            <person name="Gu Y.Q."/>
            <person name="Puiu D."/>
            <person name="Wang H."/>
            <person name="Twardziok S.O."/>
            <person name="Deal K.R."/>
            <person name="Huo N."/>
            <person name="Zhu T."/>
            <person name="Wang L."/>
            <person name="Wang Y."/>
            <person name="McGuire P.E."/>
            <person name="Liu S."/>
            <person name="Long H."/>
            <person name="Ramasamy R.K."/>
            <person name="Rodriguez J.C."/>
            <person name="Van S.L."/>
            <person name="Yuan L."/>
            <person name="Wang Z."/>
            <person name="Xia Z."/>
            <person name="Xiao L."/>
            <person name="Anderson O.D."/>
            <person name="Ouyang S."/>
            <person name="Liang Y."/>
            <person name="Zimin A.V."/>
            <person name="Pertea G."/>
            <person name="Qi P."/>
            <person name="Bennetzen J.L."/>
            <person name="Dai X."/>
            <person name="Dawson M.W."/>
            <person name="Muller H.G."/>
            <person name="Kugler K."/>
            <person name="Rivarola-Duarte L."/>
            <person name="Spannagl M."/>
            <person name="Mayer K.F.X."/>
            <person name="Lu F.H."/>
            <person name="Bevan M.W."/>
            <person name="Leroy P."/>
            <person name="Li P."/>
            <person name="You F.M."/>
            <person name="Sun Q."/>
            <person name="Liu Z."/>
            <person name="Lyons E."/>
            <person name="Wicker T."/>
            <person name="Salzberg S.L."/>
            <person name="Devos K.M."/>
            <person name="Dvorak J."/>
        </authorList>
    </citation>
    <scope>NUCLEOTIDE SEQUENCE [LARGE SCALE GENOMIC DNA]</scope>
    <source>
        <strain evidence="4">cv. AL8/78</strain>
    </source>
</reference>
<proteinExistence type="predicted"/>
<reference evidence="5" key="1">
    <citation type="journal article" date="2014" name="Science">
        <title>Ancient hybridizations among the ancestral genomes of bread wheat.</title>
        <authorList>
            <consortium name="International Wheat Genome Sequencing Consortium,"/>
            <person name="Marcussen T."/>
            <person name="Sandve S.R."/>
            <person name="Heier L."/>
            <person name="Spannagl M."/>
            <person name="Pfeifer M."/>
            <person name="Jakobsen K.S."/>
            <person name="Wulff B.B."/>
            <person name="Steuernagel B."/>
            <person name="Mayer K.F."/>
            <person name="Olsen O.A."/>
        </authorList>
    </citation>
    <scope>NUCLEOTIDE SEQUENCE [LARGE SCALE GENOMIC DNA]</scope>
    <source>
        <strain evidence="5">cv. AL8/78</strain>
    </source>
</reference>
<dbReference type="Gene3D" id="3.40.50.300">
    <property type="entry name" value="P-loop containing nucleotide triphosphate hydrolases"/>
    <property type="match status" value="1"/>
</dbReference>
<feature type="domain" description="ABC transporter family G" evidence="3">
    <location>
        <begin position="47"/>
        <end position="99"/>
    </location>
</feature>
<organism evidence="4 5">
    <name type="scientific">Aegilops tauschii subsp. strangulata</name>
    <name type="common">Goatgrass</name>
    <dbReference type="NCBI Taxonomy" id="200361"/>
    <lineage>
        <taxon>Eukaryota</taxon>
        <taxon>Viridiplantae</taxon>
        <taxon>Streptophyta</taxon>
        <taxon>Embryophyta</taxon>
        <taxon>Tracheophyta</taxon>
        <taxon>Spermatophyta</taxon>
        <taxon>Magnoliopsida</taxon>
        <taxon>Liliopsida</taxon>
        <taxon>Poales</taxon>
        <taxon>Poaceae</taxon>
        <taxon>BOP clade</taxon>
        <taxon>Pooideae</taxon>
        <taxon>Triticodae</taxon>
        <taxon>Triticeae</taxon>
        <taxon>Triticinae</taxon>
        <taxon>Aegilops</taxon>
    </lineage>
</organism>
<name>A0A453N8P5_AEGTS</name>
<dbReference type="SUPFAM" id="SSF52540">
    <property type="entry name" value="P-loop containing nucleoside triphosphate hydrolases"/>
    <property type="match status" value="1"/>
</dbReference>
<dbReference type="InterPro" id="IPR027417">
    <property type="entry name" value="P-loop_NTPase"/>
</dbReference>
<evidence type="ECO:0000313" key="4">
    <source>
        <dbReference type="EnsemblPlants" id="AET6Gv20277300.2"/>
    </source>
</evidence>
<dbReference type="PANTHER" id="PTHR19241">
    <property type="entry name" value="ATP-BINDING CASSETTE TRANSPORTER"/>
    <property type="match status" value="1"/>
</dbReference>
<dbReference type="Proteomes" id="UP000015105">
    <property type="component" value="Chromosome 6D"/>
</dbReference>
<reference evidence="4" key="5">
    <citation type="journal article" date="2021" name="G3 (Bethesda)">
        <title>Aegilops tauschii genome assembly Aet v5.0 features greater sequence contiguity and improved annotation.</title>
        <authorList>
            <person name="Wang L."/>
            <person name="Zhu T."/>
            <person name="Rodriguez J.C."/>
            <person name="Deal K.R."/>
            <person name="Dubcovsky J."/>
            <person name="McGuire P.E."/>
            <person name="Lux T."/>
            <person name="Spannagl M."/>
            <person name="Mayer K.F.X."/>
            <person name="Baldrich P."/>
            <person name="Meyers B.C."/>
            <person name="Huo N."/>
            <person name="Gu Y.Q."/>
            <person name="Zhou H."/>
            <person name="Devos K.M."/>
            <person name="Bennetzen J.L."/>
            <person name="Unver T."/>
            <person name="Budak H."/>
            <person name="Gulick P.J."/>
            <person name="Galiba G."/>
            <person name="Kalapos B."/>
            <person name="Nelson D.R."/>
            <person name="Li P."/>
            <person name="You F.M."/>
            <person name="Luo M.C."/>
            <person name="Dvorak J."/>
        </authorList>
    </citation>
    <scope>NUCLEOTIDE SEQUENCE [LARGE SCALE GENOMIC DNA]</scope>
    <source>
        <strain evidence="4">cv. AL8/78</strain>
    </source>
</reference>
<protein>
    <recommendedName>
        <fullName evidence="3">ABC transporter family G domain-containing protein</fullName>
    </recommendedName>
</protein>
<dbReference type="InterPro" id="IPR043926">
    <property type="entry name" value="ABCG_dom"/>
</dbReference>
<evidence type="ECO:0000256" key="1">
    <source>
        <dbReference type="ARBA" id="ARBA00022448"/>
    </source>
</evidence>
<keyword evidence="5" id="KW-1185">Reference proteome</keyword>
<reference evidence="5" key="2">
    <citation type="journal article" date="2017" name="Nat. Plants">
        <title>The Aegilops tauschii genome reveals multiple impacts of transposons.</title>
        <authorList>
            <person name="Zhao G."/>
            <person name="Zou C."/>
            <person name="Li K."/>
            <person name="Wang K."/>
            <person name="Li T."/>
            <person name="Gao L."/>
            <person name="Zhang X."/>
            <person name="Wang H."/>
            <person name="Yang Z."/>
            <person name="Liu X."/>
            <person name="Jiang W."/>
            <person name="Mao L."/>
            <person name="Kong X."/>
            <person name="Jiao Y."/>
            <person name="Jia J."/>
        </authorList>
    </citation>
    <scope>NUCLEOTIDE SEQUENCE [LARGE SCALE GENOMIC DNA]</scope>
    <source>
        <strain evidence="5">cv. AL8/78</strain>
    </source>
</reference>
<reference evidence="4" key="4">
    <citation type="submission" date="2019-03" db="UniProtKB">
        <authorList>
            <consortium name="EnsemblPlants"/>
        </authorList>
    </citation>
    <scope>IDENTIFICATION</scope>
</reference>
<dbReference type="Gramene" id="AET6Gv20277300.2">
    <property type="protein sequence ID" value="AET6Gv20277300.2"/>
    <property type="gene ID" value="AET6Gv20277300"/>
</dbReference>
<evidence type="ECO:0000256" key="2">
    <source>
        <dbReference type="ARBA" id="ARBA00023136"/>
    </source>
</evidence>
<accession>A0A453N8P5</accession>
<keyword evidence="2" id="KW-0472">Membrane</keyword>
<evidence type="ECO:0000313" key="5">
    <source>
        <dbReference type="Proteomes" id="UP000015105"/>
    </source>
</evidence>
<dbReference type="GO" id="GO:0140359">
    <property type="term" value="F:ABC-type transporter activity"/>
    <property type="evidence" value="ECO:0007669"/>
    <property type="project" value="InterPro"/>
</dbReference>